<dbReference type="SMART" id="SM00355">
    <property type="entry name" value="ZnF_C2H2"/>
    <property type="match status" value="1"/>
</dbReference>
<evidence type="ECO:0000259" key="13">
    <source>
        <dbReference type="PROSITE" id="PS50157"/>
    </source>
</evidence>
<evidence type="ECO:0000256" key="3">
    <source>
        <dbReference type="ARBA" id="ARBA00022723"/>
    </source>
</evidence>
<keyword evidence="3" id="KW-0479">Metal-binding</keyword>
<evidence type="ECO:0000256" key="9">
    <source>
        <dbReference type="ARBA" id="ARBA00023163"/>
    </source>
</evidence>
<dbReference type="PROSITE" id="PS00028">
    <property type="entry name" value="ZINC_FINGER_C2H2_1"/>
    <property type="match status" value="1"/>
</dbReference>
<name>A0ABD2LPX3_9BILA</name>
<dbReference type="Gene3D" id="3.30.160.60">
    <property type="entry name" value="Classic Zinc Finger"/>
    <property type="match status" value="1"/>
</dbReference>
<dbReference type="InterPro" id="IPR036236">
    <property type="entry name" value="Znf_C2H2_sf"/>
</dbReference>
<keyword evidence="5 11" id="KW-0863">Zinc-finger</keyword>
<evidence type="ECO:0000256" key="8">
    <source>
        <dbReference type="ARBA" id="ARBA00023125"/>
    </source>
</evidence>
<protein>
    <recommendedName>
        <fullName evidence="13">C2H2-type domain-containing protein</fullName>
    </recommendedName>
</protein>
<comment type="caution">
    <text evidence="14">The sequence shown here is derived from an EMBL/GenBank/DDBJ whole genome shotgun (WGS) entry which is preliminary data.</text>
</comment>
<evidence type="ECO:0000256" key="11">
    <source>
        <dbReference type="PROSITE-ProRule" id="PRU00042"/>
    </source>
</evidence>
<keyword evidence="7" id="KW-0805">Transcription regulation</keyword>
<evidence type="ECO:0000256" key="12">
    <source>
        <dbReference type="SAM" id="MobiDB-lite"/>
    </source>
</evidence>
<organism evidence="14 15">
    <name type="scientific">Heterodera trifolii</name>
    <dbReference type="NCBI Taxonomy" id="157864"/>
    <lineage>
        <taxon>Eukaryota</taxon>
        <taxon>Metazoa</taxon>
        <taxon>Ecdysozoa</taxon>
        <taxon>Nematoda</taxon>
        <taxon>Chromadorea</taxon>
        <taxon>Rhabditida</taxon>
        <taxon>Tylenchina</taxon>
        <taxon>Tylenchomorpha</taxon>
        <taxon>Tylenchoidea</taxon>
        <taxon>Heteroderidae</taxon>
        <taxon>Heteroderinae</taxon>
        <taxon>Heterodera</taxon>
    </lineage>
</organism>
<dbReference type="GO" id="GO:0003690">
    <property type="term" value="F:double-stranded DNA binding"/>
    <property type="evidence" value="ECO:0007669"/>
    <property type="project" value="UniProtKB-ARBA"/>
</dbReference>
<evidence type="ECO:0000256" key="7">
    <source>
        <dbReference type="ARBA" id="ARBA00023015"/>
    </source>
</evidence>
<reference evidence="14 15" key="1">
    <citation type="submission" date="2024-10" db="EMBL/GenBank/DDBJ databases">
        <authorList>
            <person name="Kim D."/>
        </authorList>
    </citation>
    <scope>NUCLEOTIDE SEQUENCE [LARGE SCALE GENOMIC DNA]</scope>
    <source>
        <strain evidence="14">BH-2024</strain>
    </source>
</reference>
<dbReference type="FunFam" id="3.30.160.60:FF:001370">
    <property type="entry name" value="Zinc finger protein"/>
    <property type="match status" value="1"/>
</dbReference>
<gene>
    <name evidence="14" type="ORF">niasHT_002447</name>
</gene>
<keyword evidence="9" id="KW-0804">Transcription</keyword>
<accession>A0ABD2LPX3</accession>
<keyword evidence="15" id="KW-1185">Reference proteome</keyword>
<sequence length="125" mass="15064">MVEKRKEEKWMRIKKRKEEKLVEDNEKEKGRGEIEENEEEKEWKRRNLPENEEELFGQCHHRHVHTGKKKFLCDVCGMSFTQAPSLRNHRQLHTETKAFVCVCGHTFKAARNLASQRKRCKKLFN</sequence>
<evidence type="ECO:0000256" key="4">
    <source>
        <dbReference type="ARBA" id="ARBA00022737"/>
    </source>
</evidence>
<evidence type="ECO:0000256" key="6">
    <source>
        <dbReference type="ARBA" id="ARBA00022833"/>
    </source>
</evidence>
<dbReference type="EMBL" id="JBICBT010000359">
    <property type="protein sequence ID" value="KAL3116364.1"/>
    <property type="molecule type" value="Genomic_DNA"/>
</dbReference>
<dbReference type="InterPro" id="IPR013087">
    <property type="entry name" value="Znf_C2H2_type"/>
</dbReference>
<evidence type="ECO:0000313" key="14">
    <source>
        <dbReference type="EMBL" id="KAL3116364.1"/>
    </source>
</evidence>
<feature type="compositionally biased region" description="Basic and acidic residues" evidence="12">
    <location>
        <begin position="17"/>
        <end position="34"/>
    </location>
</feature>
<keyword evidence="6" id="KW-0862">Zinc</keyword>
<proteinExistence type="inferred from homology"/>
<keyword evidence="4" id="KW-0677">Repeat</keyword>
<dbReference type="GO" id="GO:0005634">
    <property type="term" value="C:nucleus"/>
    <property type="evidence" value="ECO:0007669"/>
    <property type="project" value="UniProtKB-SubCell"/>
</dbReference>
<keyword evidence="8" id="KW-0238">DNA-binding</keyword>
<evidence type="ECO:0000256" key="5">
    <source>
        <dbReference type="ARBA" id="ARBA00022771"/>
    </source>
</evidence>
<dbReference type="GO" id="GO:0008270">
    <property type="term" value="F:zinc ion binding"/>
    <property type="evidence" value="ECO:0007669"/>
    <property type="project" value="UniProtKB-KW"/>
</dbReference>
<dbReference type="PROSITE" id="PS50157">
    <property type="entry name" value="ZINC_FINGER_C2H2_2"/>
    <property type="match status" value="1"/>
</dbReference>
<dbReference type="Proteomes" id="UP001620626">
    <property type="component" value="Unassembled WGS sequence"/>
</dbReference>
<evidence type="ECO:0000256" key="1">
    <source>
        <dbReference type="ARBA" id="ARBA00004123"/>
    </source>
</evidence>
<evidence type="ECO:0000256" key="2">
    <source>
        <dbReference type="ARBA" id="ARBA00006991"/>
    </source>
</evidence>
<evidence type="ECO:0000313" key="15">
    <source>
        <dbReference type="Proteomes" id="UP001620626"/>
    </source>
</evidence>
<dbReference type="SUPFAM" id="SSF57667">
    <property type="entry name" value="beta-beta-alpha zinc fingers"/>
    <property type="match status" value="1"/>
</dbReference>
<feature type="region of interest" description="Disordered" evidence="12">
    <location>
        <begin position="17"/>
        <end position="45"/>
    </location>
</feature>
<evidence type="ECO:0000256" key="10">
    <source>
        <dbReference type="ARBA" id="ARBA00023242"/>
    </source>
</evidence>
<comment type="subcellular location">
    <subcellularLocation>
        <location evidence="1">Nucleus</location>
    </subcellularLocation>
</comment>
<comment type="similarity">
    <text evidence="2">Belongs to the krueppel C2H2-type zinc-finger protein family.</text>
</comment>
<keyword evidence="10" id="KW-0539">Nucleus</keyword>
<feature type="domain" description="C2H2-type" evidence="13">
    <location>
        <begin position="71"/>
        <end position="98"/>
    </location>
</feature>
<dbReference type="AlphaFoldDB" id="A0ABD2LPX3"/>